<gene>
    <name evidence="7" type="ORF">LKD45_08735</name>
</gene>
<keyword evidence="5 6" id="KW-0472">Membrane</keyword>
<dbReference type="RefSeq" id="WP_118496875.1">
    <property type="nucleotide sequence ID" value="NZ_JAJEQF010000019.1"/>
</dbReference>
<keyword evidence="2" id="KW-1003">Cell membrane</keyword>
<evidence type="ECO:0000256" key="5">
    <source>
        <dbReference type="ARBA" id="ARBA00023136"/>
    </source>
</evidence>
<protein>
    <submittedName>
        <fullName evidence="7">YitT family protein</fullName>
    </submittedName>
</protein>
<evidence type="ECO:0000256" key="3">
    <source>
        <dbReference type="ARBA" id="ARBA00022692"/>
    </source>
</evidence>
<evidence type="ECO:0000256" key="2">
    <source>
        <dbReference type="ARBA" id="ARBA00022475"/>
    </source>
</evidence>
<organism evidence="7 8">
    <name type="scientific">Gallintestinimicrobium propionicum</name>
    <dbReference type="NCBI Taxonomy" id="2981770"/>
    <lineage>
        <taxon>Bacteria</taxon>
        <taxon>Bacillati</taxon>
        <taxon>Bacillota</taxon>
        <taxon>Clostridia</taxon>
        <taxon>Lachnospirales</taxon>
        <taxon>Lachnospiraceae</taxon>
        <taxon>Gallintestinimicrobium</taxon>
    </lineage>
</organism>
<proteinExistence type="predicted"/>
<dbReference type="GO" id="GO:0005886">
    <property type="term" value="C:plasma membrane"/>
    <property type="evidence" value="ECO:0007669"/>
    <property type="project" value="UniProtKB-SubCell"/>
</dbReference>
<accession>A0AAE3DL03</accession>
<evidence type="ECO:0000313" key="7">
    <source>
        <dbReference type="EMBL" id="MCC2167775.1"/>
    </source>
</evidence>
<feature type="transmembrane region" description="Helical" evidence="6">
    <location>
        <begin position="152"/>
        <end position="173"/>
    </location>
</feature>
<dbReference type="PANTHER" id="PTHR33545:SF10">
    <property type="entry name" value="UPF0750 MEMBRANE PROTEIN YPJC"/>
    <property type="match status" value="1"/>
</dbReference>
<feature type="transmembrane region" description="Helical" evidence="6">
    <location>
        <begin position="80"/>
        <end position="98"/>
    </location>
</feature>
<dbReference type="AlphaFoldDB" id="A0AAE3DL03"/>
<dbReference type="EMBL" id="JAJEQF010000019">
    <property type="protein sequence ID" value="MCC2167775.1"/>
    <property type="molecule type" value="Genomic_DNA"/>
</dbReference>
<feature type="transmembrane region" description="Helical" evidence="6">
    <location>
        <begin position="12"/>
        <end position="32"/>
    </location>
</feature>
<evidence type="ECO:0000256" key="6">
    <source>
        <dbReference type="SAM" id="Phobius"/>
    </source>
</evidence>
<dbReference type="InterPro" id="IPR003740">
    <property type="entry name" value="YitT"/>
</dbReference>
<evidence type="ECO:0000313" key="8">
    <source>
        <dbReference type="Proteomes" id="UP001199355"/>
    </source>
</evidence>
<dbReference type="InterPro" id="IPR051461">
    <property type="entry name" value="UPF0750_membrane"/>
</dbReference>
<sequence>MFQQKINKDTILHYGSMLLGAAVLSFGLFNVHSQSKITEGGILGLTLFLHHWTGISPGIFSFLLDMTCYIIGFRLLGTDFLKNAIFSTCCYALLYRFWEFTGPFLPSYADKPLIAAILGGLFVGIGAGLIVRRGGASGGDDALALILHQVTGWKISRAYFFTDFVVLMLSISYIPLRNIFFSLLTVTLSSAVIELLQKSRQKTSAED</sequence>
<feature type="transmembrane region" description="Helical" evidence="6">
    <location>
        <begin position="179"/>
        <end position="196"/>
    </location>
</feature>
<keyword evidence="3 6" id="KW-0812">Transmembrane</keyword>
<reference evidence="7 8" key="1">
    <citation type="submission" date="2021-10" db="EMBL/GenBank/DDBJ databases">
        <title>Anaerobic single-cell dispensing facilitates the cultivation of human gut bacteria.</title>
        <authorList>
            <person name="Afrizal A."/>
        </authorList>
    </citation>
    <scope>NUCLEOTIDE SEQUENCE [LARGE SCALE GENOMIC DNA]</scope>
    <source>
        <strain evidence="7 8">CLA-AA-H244</strain>
    </source>
</reference>
<comment type="subcellular location">
    <subcellularLocation>
        <location evidence="1">Cell membrane</location>
        <topology evidence="1">Multi-pass membrane protein</topology>
    </subcellularLocation>
</comment>
<feature type="transmembrane region" description="Helical" evidence="6">
    <location>
        <begin position="113"/>
        <end position="131"/>
    </location>
</feature>
<evidence type="ECO:0000256" key="1">
    <source>
        <dbReference type="ARBA" id="ARBA00004651"/>
    </source>
</evidence>
<comment type="caution">
    <text evidence="7">The sequence shown here is derived from an EMBL/GenBank/DDBJ whole genome shotgun (WGS) entry which is preliminary data.</text>
</comment>
<keyword evidence="8" id="KW-1185">Reference proteome</keyword>
<dbReference type="Proteomes" id="UP001199355">
    <property type="component" value="Unassembled WGS sequence"/>
</dbReference>
<dbReference type="PANTHER" id="PTHR33545">
    <property type="entry name" value="UPF0750 MEMBRANE PROTEIN YITT-RELATED"/>
    <property type="match status" value="1"/>
</dbReference>
<dbReference type="Pfam" id="PF02588">
    <property type="entry name" value="YitT_membrane"/>
    <property type="match status" value="1"/>
</dbReference>
<name>A0AAE3DL03_9FIRM</name>
<keyword evidence="4 6" id="KW-1133">Transmembrane helix</keyword>
<evidence type="ECO:0000256" key="4">
    <source>
        <dbReference type="ARBA" id="ARBA00022989"/>
    </source>
</evidence>
<feature type="transmembrane region" description="Helical" evidence="6">
    <location>
        <begin position="52"/>
        <end position="73"/>
    </location>
</feature>